<reference evidence="1" key="2">
    <citation type="submission" date="2023-06" db="EMBL/GenBank/DDBJ databases">
        <authorList>
            <person name="Ma L."/>
            <person name="Liu K.-W."/>
            <person name="Li Z."/>
            <person name="Hsiao Y.-Y."/>
            <person name="Qi Y."/>
            <person name="Fu T."/>
            <person name="Tang G."/>
            <person name="Zhang D."/>
            <person name="Sun W.-H."/>
            <person name="Liu D.-K."/>
            <person name="Li Y."/>
            <person name="Chen G.-Z."/>
            <person name="Liu X.-D."/>
            <person name="Liao X.-Y."/>
            <person name="Jiang Y.-T."/>
            <person name="Yu X."/>
            <person name="Hao Y."/>
            <person name="Huang J."/>
            <person name="Zhao X.-W."/>
            <person name="Ke S."/>
            <person name="Chen Y.-Y."/>
            <person name="Wu W.-L."/>
            <person name="Hsu J.-L."/>
            <person name="Lin Y.-F."/>
            <person name="Huang M.-D."/>
            <person name="Li C.-Y."/>
            <person name="Huang L."/>
            <person name="Wang Z.-W."/>
            <person name="Zhao X."/>
            <person name="Zhong W.-Y."/>
            <person name="Peng D.-H."/>
            <person name="Ahmad S."/>
            <person name="Lan S."/>
            <person name="Zhang J.-S."/>
            <person name="Tsai W.-C."/>
            <person name="Van De Peer Y."/>
            <person name="Liu Z.-J."/>
        </authorList>
    </citation>
    <scope>NUCLEOTIDE SEQUENCE</scope>
    <source>
        <strain evidence="1">CP</strain>
        <tissue evidence="1">Leaves</tissue>
    </source>
</reference>
<dbReference type="GO" id="GO:0047746">
    <property type="term" value="F:chlorophyllase activity"/>
    <property type="evidence" value="ECO:0007669"/>
    <property type="project" value="TreeGrafter"/>
</dbReference>
<dbReference type="InterPro" id="IPR017395">
    <property type="entry name" value="Chlorophyllase-like"/>
</dbReference>
<comment type="caution">
    <text evidence="1">The sequence shown here is derived from an EMBL/GenBank/DDBJ whole genome shotgun (WGS) entry which is preliminary data.</text>
</comment>
<sequence>MAATLQTAASVFGEGKLKVGSISIGPLHGSPPRPPKPLLIISPSEGGEYPVVLFFHGFEIKNFDYTVLFRHIASHGFVVVAPQLYVLLEESETEVKDAGEVADWLVHNLEPVLPVGVKPNLLKVALAGHSRGGHTAFSLALNLARNPTHQIFNFSALVGVDPVAGQSKSDQIKPEILDFKPGSFDLGGAPVMVIGSGLGDESIAFPFPPCAPEGVSHKEFYYECRPTCCHFVVEEYGHMDMLDDGAEKALSCVCKHGKTREPMRRSVGGLTVAFLKAYFEGMKGYLVAIVDGADTIAPARLNPAVLREE</sequence>
<keyword evidence="2" id="KW-1185">Reference proteome</keyword>
<dbReference type="Pfam" id="PF07224">
    <property type="entry name" value="Chlorophyllase"/>
    <property type="match status" value="1"/>
</dbReference>
<evidence type="ECO:0008006" key="3">
    <source>
        <dbReference type="Google" id="ProtNLM"/>
    </source>
</evidence>
<evidence type="ECO:0000313" key="1">
    <source>
        <dbReference type="EMBL" id="KAK1284319.1"/>
    </source>
</evidence>
<dbReference type="EMBL" id="JAUJYO010000021">
    <property type="protein sequence ID" value="KAK1284319.1"/>
    <property type="molecule type" value="Genomic_DNA"/>
</dbReference>
<evidence type="ECO:0000313" key="2">
    <source>
        <dbReference type="Proteomes" id="UP001180020"/>
    </source>
</evidence>
<accession>A0AAV9C6U6</accession>
<proteinExistence type="predicted"/>
<dbReference type="InterPro" id="IPR029058">
    <property type="entry name" value="AB_hydrolase_fold"/>
</dbReference>
<dbReference type="Proteomes" id="UP001180020">
    <property type="component" value="Unassembled WGS sequence"/>
</dbReference>
<dbReference type="GO" id="GO:0015996">
    <property type="term" value="P:chlorophyll catabolic process"/>
    <property type="evidence" value="ECO:0007669"/>
    <property type="project" value="TreeGrafter"/>
</dbReference>
<dbReference type="Gene3D" id="3.40.50.1820">
    <property type="entry name" value="alpha/beta hydrolase"/>
    <property type="match status" value="1"/>
</dbReference>
<reference evidence="1" key="1">
    <citation type="journal article" date="2023" name="Nat. Commun.">
        <title>Diploid and tetraploid genomes of Acorus and the evolution of monocots.</title>
        <authorList>
            <person name="Ma L."/>
            <person name="Liu K.W."/>
            <person name="Li Z."/>
            <person name="Hsiao Y.Y."/>
            <person name="Qi Y."/>
            <person name="Fu T."/>
            <person name="Tang G.D."/>
            <person name="Zhang D."/>
            <person name="Sun W.H."/>
            <person name="Liu D.K."/>
            <person name="Li Y."/>
            <person name="Chen G.Z."/>
            <person name="Liu X.D."/>
            <person name="Liao X.Y."/>
            <person name="Jiang Y.T."/>
            <person name="Yu X."/>
            <person name="Hao Y."/>
            <person name="Huang J."/>
            <person name="Zhao X.W."/>
            <person name="Ke S."/>
            <person name="Chen Y.Y."/>
            <person name="Wu W.L."/>
            <person name="Hsu J.L."/>
            <person name="Lin Y.F."/>
            <person name="Huang M.D."/>
            <person name="Li C.Y."/>
            <person name="Huang L."/>
            <person name="Wang Z.W."/>
            <person name="Zhao X."/>
            <person name="Zhong W.Y."/>
            <person name="Peng D.H."/>
            <person name="Ahmad S."/>
            <person name="Lan S."/>
            <person name="Zhang J.S."/>
            <person name="Tsai W.C."/>
            <person name="Van de Peer Y."/>
            <person name="Liu Z.J."/>
        </authorList>
    </citation>
    <scope>NUCLEOTIDE SEQUENCE</scope>
    <source>
        <strain evidence="1">CP</strain>
    </source>
</reference>
<dbReference type="AlphaFoldDB" id="A0AAV9C6U6"/>
<dbReference type="SUPFAM" id="SSF53474">
    <property type="entry name" value="alpha/beta-Hydrolases"/>
    <property type="match status" value="1"/>
</dbReference>
<protein>
    <recommendedName>
        <fullName evidence="3">Chlorophyllase</fullName>
    </recommendedName>
</protein>
<dbReference type="PANTHER" id="PTHR33428:SF10">
    <property type="entry name" value="CHLOROPHYLLASE-1"/>
    <property type="match status" value="1"/>
</dbReference>
<organism evidence="1 2">
    <name type="scientific">Acorus calamus</name>
    <name type="common">Sweet flag</name>
    <dbReference type="NCBI Taxonomy" id="4465"/>
    <lineage>
        <taxon>Eukaryota</taxon>
        <taxon>Viridiplantae</taxon>
        <taxon>Streptophyta</taxon>
        <taxon>Embryophyta</taxon>
        <taxon>Tracheophyta</taxon>
        <taxon>Spermatophyta</taxon>
        <taxon>Magnoliopsida</taxon>
        <taxon>Liliopsida</taxon>
        <taxon>Acoraceae</taxon>
        <taxon>Acorus</taxon>
    </lineage>
</organism>
<gene>
    <name evidence="1" type="ORF">QJS10_CPB21g00458</name>
</gene>
<name>A0AAV9C6U6_ACOCL</name>
<dbReference type="PANTHER" id="PTHR33428">
    <property type="entry name" value="CHLOROPHYLLASE-2, CHLOROPLASTIC"/>
    <property type="match status" value="1"/>
</dbReference>